<dbReference type="Pfam" id="PF13439">
    <property type="entry name" value="Glyco_transf_4"/>
    <property type="match status" value="1"/>
</dbReference>
<dbReference type="RefSeq" id="WP_183391014.1">
    <property type="nucleotide sequence ID" value="NZ_JACHVY010000001.1"/>
</dbReference>
<protein>
    <submittedName>
        <fullName evidence="5">Glycosyltransferase involved in cell wall biosynthesis</fullName>
    </submittedName>
</protein>
<reference evidence="5 6" key="1">
    <citation type="submission" date="2020-08" db="EMBL/GenBank/DDBJ databases">
        <title>The Agave Microbiome: Exploring the role of microbial communities in plant adaptations to desert environments.</title>
        <authorList>
            <person name="Partida-Martinez L.P."/>
        </authorList>
    </citation>
    <scope>NUCLEOTIDE SEQUENCE [LARGE SCALE GENOMIC DNA]</scope>
    <source>
        <strain evidence="5 6">AS2.23</strain>
    </source>
</reference>
<feature type="domain" description="Glycosyltransferase subfamily 4-like N-terminal" evidence="4">
    <location>
        <begin position="16"/>
        <end position="198"/>
    </location>
</feature>
<feature type="domain" description="Glycosyl transferase family 1" evidence="3">
    <location>
        <begin position="216"/>
        <end position="369"/>
    </location>
</feature>
<evidence type="ECO:0000259" key="4">
    <source>
        <dbReference type="Pfam" id="PF13439"/>
    </source>
</evidence>
<dbReference type="EMBL" id="JACHVY010000001">
    <property type="protein sequence ID" value="MBB2900989.1"/>
    <property type="molecule type" value="Genomic_DNA"/>
</dbReference>
<dbReference type="GO" id="GO:1901137">
    <property type="term" value="P:carbohydrate derivative biosynthetic process"/>
    <property type="evidence" value="ECO:0007669"/>
    <property type="project" value="UniProtKB-ARBA"/>
</dbReference>
<dbReference type="SUPFAM" id="SSF53756">
    <property type="entry name" value="UDP-Glycosyltransferase/glycogen phosphorylase"/>
    <property type="match status" value="1"/>
</dbReference>
<dbReference type="Proteomes" id="UP000533269">
    <property type="component" value="Unassembled WGS sequence"/>
</dbReference>
<gene>
    <name evidence="5" type="ORF">FHR75_001777</name>
</gene>
<dbReference type="Gene3D" id="3.40.50.2000">
    <property type="entry name" value="Glycogen Phosphorylase B"/>
    <property type="match status" value="2"/>
</dbReference>
<reference evidence="5 6" key="2">
    <citation type="submission" date="2020-08" db="EMBL/GenBank/DDBJ databases">
        <authorList>
            <person name="Partida-Martinez L."/>
            <person name="Huntemann M."/>
            <person name="Clum A."/>
            <person name="Wang J."/>
            <person name="Palaniappan K."/>
            <person name="Ritter S."/>
            <person name="Chen I.-M."/>
            <person name="Stamatis D."/>
            <person name="Reddy T."/>
            <person name="O'Malley R."/>
            <person name="Daum C."/>
            <person name="Shapiro N."/>
            <person name="Ivanova N."/>
            <person name="Kyrpides N."/>
            <person name="Woyke T."/>
        </authorList>
    </citation>
    <scope>NUCLEOTIDE SEQUENCE [LARGE SCALE GENOMIC DNA]</scope>
    <source>
        <strain evidence="5 6">AS2.23</strain>
    </source>
</reference>
<keyword evidence="1" id="KW-0328">Glycosyltransferase</keyword>
<dbReference type="InterPro" id="IPR001296">
    <property type="entry name" value="Glyco_trans_1"/>
</dbReference>
<dbReference type="InterPro" id="IPR050194">
    <property type="entry name" value="Glycosyltransferase_grp1"/>
</dbReference>
<comment type="caution">
    <text evidence="5">The sequence shown here is derived from an EMBL/GenBank/DDBJ whole genome shotgun (WGS) entry which is preliminary data.</text>
</comment>
<proteinExistence type="predicted"/>
<dbReference type="InterPro" id="IPR028098">
    <property type="entry name" value="Glyco_trans_4-like_N"/>
</dbReference>
<sequence>MRLLVITDGVPPEHRGGVASSVLVEVDELARRGHRVTVLVRRHDRAQPLVEDRGHYRLLRHPAPARGSRAYYAHPLTTTLQVPPWLRALDAREGFDAVYVHSTFHALAAVRAGLGERAVFRFHAPSSLEVRLDAAGGKYPFARAASGVVADLTRRAELAAIDGCARTLATSGYVRGLLQQVHPGARGRVDVVPLAVDLPRFAPGPAGPARERFGLTGSPVLLTVRRLVRRMGLENLLAAVPALRAAHPGLQLVVGGTGYLADDLRRRAAELGVADAVVFPGFVAEEDLPELYRAADLFVLPTLEMEGFGIVTVEAFASGVPVVATPVGANPEVAGSLDPRTVAASTAPGDLAAAVLRGLDLRGELAARARAHVERHYSPAVVGDLVEAALVEVSGSRTARPRRGPGPS</sequence>
<dbReference type="Pfam" id="PF00534">
    <property type="entry name" value="Glycos_transf_1"/>
    <property type="match status" value="1"/>
</dbReference>
<evidence type="ECO:0000256" key="1">
    <source>
        <dbReference type="ARBA" id="ARBA00022676"/>
    </source>
</evidence>
<dbReference type="PANTHER" id="PTHR45947:SF3">
    <property type="entry name" value="SULFOQUINOVOSYL TRANSFERASE SQD2"/>
    <property type="match status" value="1"/>
</dbReference>
<evidence type="ECO:0000313" key="5">
    <source>
        <dbReference type="EMBL" id="MBB2900989.1"/>
    </source>
</evidence>
<organism evidence="5 6">
    <name type="scientific">Kineococcus radiotolerans</name>
    <dbReference type="NCBI Taxonomy" id="131568"/>
    <lineage>
        <taxon>Bacteria</taxon>
        <taxon>Bacillati</taxon>
        <taxon>Actinomycetota</taxon>
        <taxon>Actinomycetes</taxon>
        <taxon>Kineosporiales</taxon>
        <taxon>Kineosporiaceae</taxon>
        <taxon>Kineococcus</taxon>
    </lineage>
</organism>
<evidence type="ECO:0000256" key="2">
    <source>
        <dbReference type="ARBA" id="ARBA00022679"/>
    </source>
</evidence>
<evidence type="ECO:0000259" key="3">
    <source>
        <dbReference type="Pfam" id="PF00534"/>
    </source>
</evidence>
<dbReference type="AlphaFoldDB" id="A0A7W4TLA4"/>
<dbReference type="GO" id="GO:0016757">
    <property type="term" value="F:glycosyltransferase activity"/>
    <property type="evidence" value="ECO:0007669"/>
    <property type="project" value="UniProtKB-KW"/>
</dbReference>
<dbReference type="CDD" id="cd03801">
    <property type="entry name" value="GT4_PimA-like"/>
    <property type="match status" value="1"/>
</dbReference>
<dbReference type="PANTHER" id="PTHR45947">
    <property type="entry name" value="SULFOQUINOVOSYL TRANSFERASE SQD2"/>
    <property type="match status" value="1"/>
</dbReference>
<accession>A0A7W4TLA4</accession>
<keyword evidence="2 5" id="KW-0808">Transferase</keyword>
<evidence type="ECO:0000313" key="6">
    <source>
        <dbReference type="Proteomes" id="UP000533269"/>
    </source>
</evidence>
<name>A0A7W4TLA4_KINRA</name>